<dbReference type="GO" id="GO:0005886">
    <property type="term" value="C:plasma membrane"/>
    <property type="evidence" value="ECO:0007669"/>
    <property type="project" value="UniProtKB-SubCell"/>
</dbReference>
<evidence type="ECO:0000256" key="1">
    <source>
        <dbReference type="ARBA" id="ARBA00004651"/>
    </source>
</evidence>
<keyword evidence="2" id="KW-1003">Cell membrane</keyword>
<dbReference type="AlphaFoldDB" id="A0ABD0KAA0"/>
<feature type="transmembrane region" description="Helical" evidence="10">
    <location>
        <begin position="51"/>
        <end position="73"/>
    </location>
</feature>
<keyword evidence="3 10" id="KW-0812">Transmembrane</keyword>
<dbReference type="PROSITE" id="PS50262">
    <property type="entry name" value="G_PROTEIN_RECEP_F1_2"/>
    <property type="match status" value="2"/>
</dbReference>
<dbReference type="SUPFAM" id="SSF81321">
    <property type="entry name" value="Family A G protein-coupled receptor-like"/>
    <property type="match status" value="2"/>
</dbReference>
<feature type="transmembrane region" description="Helical" evidence="10">
    <location>
        <begin position="12"/>
        <end position="31"/>
    </location>
</feature>
<dbReference type="CDD" id="cd00637">
    <property type="entry name" value="7tm_classA_rhodopsin-like"/>
    <property type="match status" value="2"/>
</dbReference>
<feature type="transmembrane region" description="Helical" evidence="10">
    <location>
        <begin position="580"/>
        <end position="601"/>
    </location>
</feature>
<dbReference type="Gene3D" id="1.20.1070.10">
    <property type="entry name" value="Rhodopsin 7-helix transmembrane proteins"/>
    <property type="match status" value="2"/>
</dbReference>
<accession>A0ABD0KAA0</accession>
<keyword evidence="8" id="KW-0325">Glycoprotein</keyword>
<evidence type="ECO:0000256" key="2">
    <source>
        <dbReference type="ARBA" id="ARBA00022475"/>
    </source>
</evidence>
<feature type="domain" description="G-protein coupled receptors family 1 profile" evidence="11">
    <location>
        <begin position="471"/>
        <end position="599"/>
    </location>
</feature>
<organism evidence="12 13">
    <name type="scientific">Batillaria attramentaria</name>
    <dbReference type="NCBI Taxonomy" id="370345"/>
    <lineage>
        <taxon>Eukaryota</taxon>
        <taxon>Metazoa</taxon>
        <taxon>Spiralia</taxon>
        <taxon>Lophotrochozoa</taxon>
        <taxon>Mollusca</taxon>
        <taxon>Gastropoda</taxon>
        <taxon>Caenogastropoda</taxon>
        <taxon>Sorbeoconcha</taxon>
        <taxon>Cerithioidea</taxon>
        <taxon>Batillariidae</taxon>
        <taxon>Batillaria</taxon>
    </lineage>
</organism>
<evidence type="ECO:0000259" key="11">
    <source>
        <dbReference type="PROSITE" id="PS50262"/>
    </source>
</evidence>
<feature type="transmembrane region" description="Helical" evidence="10">
    <location>
        <begin position="542"/>
        <end position="565"/>
    </location>
</feature>
<dbReference type="Pfam" id="PF00001">
    <property type="entry name" value="7tm_1"/>
    <property type="match status" value="2"/>
</dbReference>
<evidence type="ECO:0000256" key="3">
    <source>
        <dbReference type="ARBA" id="ARBA00022692"/>
    </source>
</evidence>
<feature type="transmembrane region" description="Helical" evidence="10">
    <location>
        <begin position="491"/>
        <end position="512"/>
    </location>
</feature>
<dbReference type="InterPro" id="IPR000276">
    <property type="entry name" value="GPCR_Rhodpsn"/>
</dbReference>
<evidence type="ECO:0000256" key="4">
    <source>
        <dbReference type="ARBA" id="ARBA00022989"/>
    </source>
</evidence>
<protein>
    <recommendedName>
        <fullName evidence="11">G-protein coupled receptors family 1 profile domain-containing protein</fullName>
    </recommendedName>
</protein>
<evidence type="ECO:0000256" key="7">
    <source>
        <dbReference type="ARBA" id="ARBA00023170"/>
    </source>
</evidence>
<name>A0ABD0KAA0_9CAEN</name>
<evidence type="ECO:0000313" key="13">
    <source>
        <dbReference type="Proteomes" id="UP001519460"/>
    </source>
</evidence>
<evidence type="ECO:0000256" key="5">
    <source>
        <dbReference type="ARBA" id="ARBA00023040"/>
    </source>
</evidence>
<evidence type="ECO:0000313" key="12">
    <source>
        <dbReference type="EMBL" id="KAK7484033.1"/>
    </source>
</evidence>
<keyword evidence="4 10" id="KW-1133">Transmembrane helix</keyword>
<evidence type="ECO:0000256" key="9">
    <source>
        <dbReference type="ARBA" id="ARBA00023224"/>
    </source>
</evidence>
<keyword evidence="7" id="KW-0675">Receptor</keyword>
<dbReference type="EMBL" id="JACVVK020000217">
    <property type="protein sequence ID" value="KAK7484033.1"/>
    <property type="molecule type" value="Genomic_DNA"/>
</dbReference>
<feature type="transmembrane region" description="Helical" evidence="10">
    <location>
        <begin position="173"/>
        <end position="192"/>
    </location>
</feature>
<comment type="subcellular location">
    <subcellularLocation>
        <location evidence="1">Cell membrane</location>
        <topology evidence="1">Multi-pass membrane protein</topology>
    </subcellularLocation>
</comment>
<dbReference type="GO" id="GO:0004930">
    <property type="term" value="F:G protein-coupled receptor activity"/>
    <property type="evidence" value="ECO:0007669"/>
    <property type="project" value="UniProtKB-KW"/>
</dbReference>
<keyword evidence="13" id="KW-1185">Reference proteome</keyword>
<evidence type="ECO:0000256" key="8">
    <source>
        <dbReference type="ARBA" id="ARBA00023180"/>
    </source>
</evidence>
<feature type="non-terminal residue" evidence="12">
    <location>
        <position position="632"/>
    </location>
</feature>
<dbReference type="PANTHER" id="PTHR24246">
    <property type="entry name" value="OLFACTORY RECEPTOR AND ADENOSINE RECEPTOR"/>
    <property type="match status" value="1"/>
</dbReference>
<comment type="caution">
    <text evidence="12">The sequence shown here is derived from an EMBL/GenBank/DDBJ whole genome shotgun (WGS) entry which is preliminary data.</text>
</comment>
<dbReference type="PRINTS" id="PR00237">
    <property type="entry name" value="GPCRRHODOPSN"/>
</dbReference>
<proteinExistence type="predicted"/>
<keyword evidence="6 10" id="KW-0472">Membrane</keyword>
<sequence>MVRQGKWREPADLLVAGLALTDALTGVFLLYNTSYSIVYYQHVTECLVRFGLVHVLLAVSDFLLLCLTVDRFLKIVTPYRSDCRTSQQEKLSHLTGQIVTHQNRRNCHTLQEKLSRLTGQIVTHQNRRNCHALMSDCRTSEQEKLSRPHVRLSHITTGETVTPYRYGDMCGKWTIWVVMVTAWLLGIVFGSLPTMGWNKAGQYEVVEGEPVCSYFGVMDRDFLRDVPGSGSDYNDLCMMYMLVTEVGKGGDFDVCRMYMLVTEVGKGGDFDVCMMYMLVTEVGKGGDFDVCMMYMLVTEVGKGGDFDVCMMYMLVTEVGKGGDFDVCRMYMLVTEVGKGGDFDVCRMYMLVTEVGKGGDFDVCRMYMLVTEVGKGGDFDVCRMYMLVTEVGKGGDFDVCRMYMLVKEVGKGGDFDVCRMYMLVKEVGKGGDFDVCRIYMLVTEVGKGGDFDVCRMYMLVTEVGKGGDFDVCMMYMLVTEVGKGGDFDVCRMYMLVINVPILVNAILYVKLFLVARKHAAAIAAQTGAISAARSQHAWRYTKTVLVIVGVYFACWFPMGMLVVLTVTGQLDEVDNSRKGDFLLYCSSTVFINSIANPIIYAVNIRAIKRRFQAIFCNGRVKCCGKLICQQNEE</sequence>
<keyword evidence="9" id="KW-0807">Transducer</keyword>
<reference evidence="12 13" key="1">
    <citation type="journal article" date="2023" name="Sci. Data">
        <title>Genome assembly of the Korean intertidal mud-creeper Batillaria attramentaria.</title>
        <authorList>
            <person name="Patra A.K."/>
            <person name="Ho P.T."/>
            <person name="Jun S."/>
            <person name="Lee S.J."/>
            <person name="Kim Y."/>
            <person name="Won Y.J."/>
        </authorList>
    </citation>
    <scope>NUCLEOTIDE SEQUENCE [LARGE SCALE GENOMIC DNA]</scope>
    <source>
        <strain evidence="12">Wonlab-2016</strain>
    </source>
</reference>
<dbReference type="PANTHER" id="PTHR24246:SF27">
    <property type="entry name" value="ADENOSINE RECEPTOR, ISOFORM A"/>
    <property type="match status" value="1"/>
</dbReference>
<keyword evidence="5" id="KW-0297">G-protein coupled receptor</keyword>
<evidence type="ECO:0000256" key="6">
    <source>
        <dbReference type="ARBA" id="ARBA00023136"/>
    </source>
</evidence>
<dbReference type="Proteomes" id="UP001519460">
    <property type="component" value="Unassembled WGS sequence"/>
</dbReference>
<feature type="domain" description="G-protein coupled receptors family 1 profile" evidence="11">
    <location>
        <begin position="1"/>
        <end position="80"/>
    </location>
</feature>
<dbReference type="InterPro" id="IPR017452">
    <property type="entry name" value="GPCR_Rhodpsn_7TM"/>
</dbReference>
<evidence type="ECO:0000256" key="10">
    <source>
        <dbReference type="SAM" id="Phobius"/>
    </source>
</evidence>
<gene>
    <name evidence="12" type="ORF">BaRGS_00024768</name>
</gene>